<sequence length="589" mass="68410">MYHRPRRALLTPIKKPFFFQTKDFAVLMNGCLLHFSKYFGASSRFFIRKRRNLFTEAFRLNNEWNERHEDFERFSLGTSYEWITAVQKKYIGGALASAVDVDLAICGATEIDQLDEVVDLAYKLRHSSNTADMLPSTEYALTRILVDHDRMDLLFKVIGDPINYGIFFNEHSACLAIDHLLKSGKISGAAKIASTVMLQEMFSSKLLNLICIYSLLKWFEMPSEERVEICDPISEQEEDVRDDDIKIFKFPYLKNHYNDGHFDITDPNKLIGKALVWFSYHLPIEVKVIHNIRLIGNVFLENLDSVRSALLKRSVLSPSADICLSRISELIEIKKEDNNSVNIYEKIKVVEERNEKLSETIKKKFLEVQQYEESKLKNEQIEHFRKWRELRQTLIEAQAERINLKLKLEQLKKELNEIEMKKEMMYFFENRLKWENLAEQKTQALESLSDAILNKQEAEAKYARVTAVASKELQARCRLLAERISESIHIIDHDPSLALYRLQEHIGKSLPVLVNRKYIMMEANAQLQGACFDLDNDLASLQAVKNSSSTFSNIQAILNDCVFYMLQINHNASLVPFNLCLNLDCFFQI</sequence>
<dbReference type="OrthoDB" id="19830at2759"/>
<dbReference type="InterPro" id="IPR034913">
    <property type="entry name" value="mS27/PTCD2"/>
</dbReference>
<dbReference type="STRING" id="318479.A0A0N4U8P1"/>
<proteinExistence type="predicted"/>
<dbReference type="Pfam" id="PF10167">
    <property type="entry name" value="BORCS8"/>
    <property type="match status" value="1"/>
</dbReference>
<dbReference type="PANTHER" id="PTHR21393">
    <property type="entry name" value="MITOCHONDRIAL 28S RIBOSOMAL PROTEIN S27"/>
    <property type="match status" value="1"/>
</dbReference>
<dbReference type="EMBL" id="UYYG01000002">
    <property type="protein sequence ID" value="VDN50319.1"/>
    <property type="molecule type" value="Genomic_DNA"/>
</dbReference>
<reference evidence="3 5" key="2">
    <citation type="submission" date="2018-11" db="EMBL/GenBank/DDBJ databases">
        <authorList>
            <consortium name="Pathogen Informatics"/>
        </authorList>
    </citation>
    <scope>NUCLEOTIDE SEQUENCE [LARGE SCALE GENOMIC DNA]</scope>
</reference>
<protein>
    <submittedName>
        <fullName evidence="6">Mitofilin</fullName>
    </submittedName>
</protein>
<comment type="subcellular location">
    <subcellularLocation>
        <location evidence="1">Mitochondrion</location>
    </subcellularLocation>
</comment>
<dbReference type="InterPro" id="IPR019320">
    <property type="entry name" value="BORCS8"/>
</dbReference>
<evidence type="ECO:0000256" key="2">
    <source>
        <dbReference type="SAM" id="Coils"/>
    </source>
</evidence>
<evidence type="ECO:0000313" key="3">
    <source>
        <dbReference type="EMBL" id="VDN50319.1"/>
    </source>
</evidence>
<dbReference type="PANTHER" id="PTHR21393:SF0">
    <property type="entry name" value="SMALL RIBOSOMAL SUBUNIT PROTEIN MS27"/>
    <property type="match status" value="1"/>
</dbReference>
<feature type="coiled-coil region" evidence="2">
    <location>
        <begin position="354"/>
        <end position="421"/>
    </location>
</feature>
<dbReference type="GO" id="GO:0005739">
    <property type="term" value="C:mitochondrion"/>
    <property type="evidence" value="ECO:0007669"/>
    <property type="project" value="UniProtKB-SubCell"/>
</dbReference>
<evidence type="ECO:0000313" key="4">
    <source>
        <dbReference type="Proteomes" id="UP000038040"/>
    </source>
</evidence>
<reference evidence="6" key="1">
    <citation type="submission" date="2017-02" db="UniProtKB">
        <authorList>
            <consortium name="WormBaseParasite"/>
        </authorList>
    </citation>
    <scope>IDENTIFICATION</scope>
</reference>
<evidence type="ECO:0000256" key="1">
    <source>
        <dbReference type="ARBA" id="ARBA00004173"/>
    </source>
</evidence>
<accession>A0A0N4U8P1</accession>
<organism evidence="4 6">
    <name type="scientific">Dracunculus medinensis</name>
    <name type="common">Guinea worm</name>
    <dbReference type="NCBI Taxonomy" id="318479"/>
    <lineage>
        <taxon>Eukaryota</taxon>
        <taxon>Metazoa</taxon>
        <taxon>Ecdysozoa</taxon>
        <taxon>Nematoda</taxon>
        <taxon>Chromadorea</taxon>
        <taxon>Rhabditida</taxon>
        <taxon>Spirurina</taxon>
        <taxon>Dracunculoidea</taxon>
        <taxon>Dracunculidae</taxon>
        <taxon>Dracunculus</taxon>
    </lineage>
</organism>
<dbReference type="Proteomes" id="UP000274756">
    <property type="component" value="Unassembled WGS sequence"/>
</dbReference>
<gene>
    <name evidence="3" type="ORF">DME_LOCUS292</name>
</gene>
<evidence type="ECO:0000313" key="5">
    <source>
        <dbReference type="Proteomes" id="UP000274756"/>
    </source>
</evidence>
<dbReference type="AlphaFoldDB" id="A0A0N4U8P1"/>
<keyword evidence="2" id="KW-0175">Coiled coil</keyword>
<name>A0A0N4U8P1_DRAME</name>
<dbReference type="Pfam" id="PF10037">
    <property type="entry name" value="MRP-S27"/>
    <property type="match status" value="1"/>
</dbReference>
<keyword evidence="5" id="KW-1185">Reference proteome</keyword>
<dbReference type="Proteomes" id="UP000038040">
    <property type="component" value="Unplaced"/>
</dbReference>
<evidence type="ECO:0000313" key="6">
    <source>
        <dbReference type="WBParaSite" id="DME_0000342601-mRNA-1"/>
    </source>
</evidence>
<dbReference type="WBParaSite" id="DME_0000342601-mRNA-1">
    <property type="protein sequence ID" value="DME_0000342601-mRNA-1"/>
    <property type="gene ID" value="DME_0000342601"/>
</dbReference>
<dbReference type="InterPro" id="IPR019266">
    <property type="entry name" value="Ribosomal_mS27"/>
</dbReference>